<dbReference type="InterPro" id="IPR050955">
    <property type="entry name" value="Plant_Biomass_Hydrol_Est"/>
</dbReference>
<dbReference type="InterPro" id="IPR003140">
    <property type="entry name" value="PLipase/COase/thioEstase"/>
</dbReference>
<dbReference type="HOGENOM" id="CLU_064094_0_0_10"/>
<gene>
    <name evidence="4" type="ORF">BN938_2255</name>
</gene>
<evidence type="ECO:0000313" key="4">
    <source>
        <dbReference type="EMBL" id="CDN32327.1"/>
    </source>
</evidence>
<feature type="signal peptide" evidence="2">
    <location>
        <begin position="1"/>
        <end position="18"/>
    </location>
</feature>
<evidence type="ECO:0000256" key="1">
    <source>
        <dbReference type="ARBA" id="ARBA00022729"/>
    </source>
</evidence>
<evidence type="ECO:0000313" key="5">
    <source>
        <dbReference type="Proteomes" id="UP000027616"/>
    </source>
</evidence>
<dbReference type="InterPro" id="IPR029058">
    <property type="entry name" value="AB_hydrolase_fold"/>
</dbReference>
<feature type="chain" id="PRO_5001586170" description="Phospholipase/carboxylesterase/thioesterase domain-containing protein" evidence="2">
    <location>
        <begin position="19"/>
        <end position="257"/>
    </location>
</feature>
<accession>A0A060R9S4</accession>
<dbReference type="eggNOG" id="COG4099">
    <property type="taxonomic scope" value="Bacteria"/>
</dbReference>
<protein>
    <recommendedName>
        <fullName evidence="3">Phospholipase/carboxylesterase/thioesterase domain-containing protein</fullName>
    </recommendedName>
</protein>
<dbReference type="SUPFAM" id="SSF53474">
    <property type="entry name" value="alpha/beta-Hydrolases"/>
    <property type="match status" value="1"/>
</dbReference>
<dbReference type="PANTHER" id="PTHR43037:SF1">
    <property type="entry name" value="BLL1128 PROTEIN"/>
    <property type="match status" value="1"/>
</dbReference>
<dbReference type="STRING" id="1433126.BN938_2255"/>
<dbReference type="KEGG" id="rbc:BN938_2255"/>
<dbReference type="Gene3D" id="3.40.50.1820">
    <property type="entry name" value="alpha/beta hydrolase"/>
    <property type="match status" value="1"/>
</dbReference>
<dbReference type="PATRIC" id="fig|1433126.3.peg.2228"/>
<dbReference type="EMBL" id="HG934468">
    <property type="protein sequence ID" value="CDN32327.1"/>
    <property type="molecule type" value="Genomic_DNA"/>
</dbReference>
<evidence type="ECO:0000256" key="2">
    <source>
        <dbReference type="SAM" id="SignalP"/>
    </source>
</evidence>
<evidence type="ECO:0000259" key="3">
    <source>
        <dbReference type="Pfam" id="PF02230"/>
    </source>
</evidence>
<dbReference type="AlphaFoldDB" id="A0A060R9S4"/>
<dbReference type="PANTHER" id="PTHR43037">
    <property type="entry name" value="UNNAMED PRODUCT-RELATED"/>
    <property type="match status" value="1"/>
</dbReference>
<proteinExistence type="predicted"/>
<organism evidence="4 5">
    <name type="scientific">Mucinivorans hirudinis</name>
    <dbReference type="NCBI Taxonomy" id="1433126"/>
    <lineage>
        <taxon>Bacteria</taxon>
        <taxon>Pseudomonadati</taxon>
        <taxon>Bacteroidota</taxon>
        <taxon>Bacteroidia</taxon>
        <taxon>Bacteroidales</taxon>
        <taxon>Rikenellaceae</taxon>
        <taxon>Mucinivorans</taxon>
    </lineage>
</organism>
<reference evidence="4 5" key="1">
    <citation type="journal article" date="2015" name="Genome Announc.">
        <title>Complete Genome Sequence of the Novel Leech Symbiont Mucinivorans hirudinis M3T.</title>
        <authorList>
            <person name="Nelson M.C."/>
            <person name="Bomar L."/>
            <person name="Graf J."/>
        </authorList>
    </citation>
    <scope>NUCLEOTIDE SEQUENCE [LARGE SCALE GENOMIC DNA]</scope>
    <source>
        <strain evidence="5">M3</strain>
    </source>
</reference>
<feature type="domain" description="Phospholipase/carboxylesterase/thioesterase" evidence="3">
    <location>
        <begin position="53"/>
        <end position="242"/>
    </location>
</feature>
<dbReference type="GO" id="GO:0016787">
    <property type="term" value="F:hydrolase activity"/>
    <property type="evidence" value="ECO:0007669"/>
    <property type="project" value="InterPro"/>
</dbReference>
<sequence>MKRIIALSMVLLPFLAFSQNHEKYLSKELVVGRDTLKYRILYPENFCACESYPVVFFLHGSGERGGDNQKQLTWGADVFLDSTFRKNHPAIVIFPQCPQGERWFDNNNYEALREDIERTEMSDIQQSKVSIMLDNLIDSTQKWTYVDTDRYYIVGLSMGGFGIYELLSRRPDTFAAAVPICGGGVLKDAKRYAENVSIWIFHGQTDDVVNVEYSRKMYDKLKSLGADVQYTEFPGVTHNSWTPAFATEGLMDWIFSK</sequence>
<keyword evidence="1 2" id="KW-0732">Signal</keyword>
<keyword evidence="5" id="KW-1185">Reference proteome</keyword>
<dbReference type="Proteomes" id="UP000027616">
    <property type="component" value="Chromosome I"/>
</dbReference>
<dbReference type="Pfam" id="PF02230">
    <property type="entry name" value="Abhydrolase_2"/>
    <property type="match status" value="1"/>
</dbReference>
<name>A0A060R9S4_9BACT</name>